<dbReference type="Proteomes" id="UP000032180">
    <property type="component" value="Chromosome 9"/>
</dbReference>
<keyword evidence="4" id="KW-0804">Transcription</keyword>
<dbReference type="AlphaFoldDB" id="A0A0D9XDZ6"/>
<dbReference type="GO" id="GO:0003677">
    <property type="term" value="F:DNA binding"/>
    <property type="evidence" value="ECO:0007669"/>
    <property type="project" value="UniProtKB-KW"/>
</dbReference>
<dbReference type="Gramene" id="LPERR09G07860.1">
    <property type="protein sequence ID" value="LPERR09G07860.1"/>
    <property type="gene ID" value="LPERR09G07860"/>
</dbReference>
<organism evidence="8 9">
    <name type="scientific">Leersia perrieri</name>
    <dbReference type="NCBI Taxonomy" id="77586"/>
    <lineage>
        <taxon>Eukaryota</taxon>
        <taxon>Viridiplantae</taxon>
        <taxon>Streptophyta</taxon>
        <taxon>Embryophyta</taxon>
        <taxon>Tracheophyta</taxon>
        <taxon>Spermatophyta</taxon>
        <taxon>Magnoliopsida</taxon>
        <taxon>Liliopsida</taxon>
        <taxon>Poales</taxon>
        <taxon>Poaceae</taxon>
        <taxon>BOP clade</taxon>
        <taxon>Oryzoideae</taxon>
        <taxon>Oryzeae</taxon>
        <taxon>Oryzinae</taxon>
        <taxon>Leersia</taxon>
    </lineage>
</organism>
<dbReference type="PANTHER" id="PTHR32467">
    <property type="entry name" value="AP2-LIKE ETHYLENE-RESPONSIVE TRANSCRIPTION FACTOR"/>
    <property type="match status" value="1"/>
</dbReference>
<protein>
    <recommendedName>
        <fullName evidence="7">AP2/ERF domain-containing protein</fullName>
    </recommendedName>
</protein>
<dbReference type="InterPro" id="IPR016177">
    <property type="entry name" value="DNA-bd_dom_sf"/>
</dbReference>
<dbReference type="EnsemblPlants" id="LPERR09G07860.1">
    <property type="protein sequence ID" value="LPERR09G07860.1"/>
    <property type="gene ID" value="LPERR09G07860"/>
</dbReference>
<dbReference type="Gene3D" id="3.30.730.10">
    <property type="entry name" value="AP2/ERF domain"/>
    <property type="match status" value="1"/>
</dbReference>
<dbReference type="InterPro" id="IPR036955">
    <property type="entry name" value="AP2/ERF_dom_sf"/>
</dbReference>
<accession>A0A0D9XDZ6</accession>
<dbReference type="SUPFAM" id="SSF54171">
    <property type="entry name" value="DNA-binding domain"/>
    <property type="match status" value="1"/>
</dbReference>
<keyword evidence="3" id="KW-0238">DNA-binding</keyword>
<feature type="domain" description="AP2/ERF" evidence="7">
    <location>
        <begin position="1"/>
        <end position="29"/>
    </location>
</feature>
<comment type="similarity">
    <text evidence="6">Belongs to the AP2/ERF transcription factor family. AP2 subfamily.</text>
</comment>
<evidence type="ECO:0000256" key="2">
    <source>
        <dbReference type="ARBA" id="ARBA00023015"/>
    </source>
</evidence>
<reference evidence="9" key="2">
    <citation type="submission" date="2013-12" db="EMBL/GenBank/DDBJ databases">
        <authorList>
            <person name="Yu Y."/>
            <person name="Lee S."/>
            <person name="de Baynast K."/>
            <person name="Wissotski M."/>
            <person name="Liu L."/>
            <person name="Talag J."/>
            <person name="Goicoechea J."/>
            <person name="Angelova A."/>
            <person name="Jetty R."/>
            <person name="Kudrna D."/>
            <person name="Golser W."/>
            <person name="Rivera L."/>
            <person name="Zhang J."/>
            <person name="Wing R."/>
        </authorList>
    </citation>
    <scope>NUCLEOTIDE SEQUENCE</scope>
</reference>
<dbReference type="GO" id="GO:0005634">
    <property type="term" value="C:nucleus"/>
    <property type="evidence" value="ECO:0007669"/>
    <property type="project" value="UniProtKB-SubCell"/>
</dbReference>
<evidence type="ECO:0000256" key="5">
    <source>
        <dbReference type="ARBA" id="ARBA00023242"/>
    </source>
</evidence>
<keyword evidence="9" id="KW-1185">Reference proteome</keyword>
<dbReference type="PROSITE" id="PS51032">
    <property type="entry name" value="AP2_ERF"/>
    <property type="match status" value="1"/>
</dbReference>
<reference evidence="8 9" key="1">
    <citation type="submission" date="2012-08" db="EMBL/GenBank/DDBJ databases">
        <title>Oryza genome evolution.</title>
        <authorList>
            <person name="Wing R.A."/>
        </authorList>
    </citation>
    <scope>NUCLEOTIDE SEQUENCE</scope>
</reference>
<evidence type="ECO:0000256" key="4">
    <source>
        <dbReference type="ARBA" id="ARBA00023163"/>
    </source>
</evidence>
<dbReference type="HOGENOM" id="CLU_2945034_0_0_1"/>
<keyword evidence="2" id="KW-0805">Transcription regulation</keyword>
<dbReference type="STRING" id="77586.A0A0D9XDZ6"/>
<comment type="subcellular location">
    <subcellularLocation>
        <location evidence="1">Nucleus</location>
    </subcellularLocation>
</comment>
<evidence type="ECO:0000256" key="1">
    <source>
        <dbReference type="ARBA" id="ARBA00004123"/>
    </source>
</evidence>
<keyword evidence="5" id="KW-0539">Nucleus</keyword>
<dbReference type="GO" id="GO:0003700">
    <property type="term" value="F:DNA-binding transcription factor activity"/>
    <property type="evidence" value="ECO:0007669"/>
    <property type="project" value="InterPro"/>
</dbReference>
<name>A0A0D9XDZ6_9ORYZ</name>
<dbReference type="SMART" id="SM00380">
    <property type="entry name" value="AP2"/>
    <property type="match status" value="1"/>
</dbReference>
<evidence type="ECO:0000256" key="6">
    <source>
        <dbReference type="ARBA" id="ARBA00037973"/>
    </source>
</evidence>
<dbReference type="InterPro" id="IPR001471">
    <property type="entry name" value="AP2/ERF_dom"/>
</dbReference>
<evidence type="ECO:0000313" key="8">
    <source>
        <dbReference type="EnsemblPlants" id="LPERR09G07860.1"/>
    </source>
</evidence>
<reference evidence="8" key="3">
    <citation type="submission" date="2015-04" db="UniProtKB">
        <authorList>
            <consortium name="EnsemblPlants"/>
        </authorList>
    </citation>
    <scope>IDENTIFICATION</scope>
</reference>
<dbReference type="PANTHER" id="PTHR32467:SF204">
    <property type="entry name" value="PUTATIVE, EXPRESSED-RELATED"/>
    <property type="match status" value="1"/>
</dbReference>
<evidence type="ECO:0000259" key="7">
    <source>
        <dbReference type="PROSITE" id="PS51032"/>
    </source>
</evidence>
<evidence type="ECO:0000256" key="3">
    <source>
        <dbReference type="ARBA" id="ARBA00023125"/>
    </source>
</evidence>
<sequence>MSATQEEAAEAYDVAAIKFRGRNTVTNFDITRYDVDKILADHSSSALLQADRACAAAPQG</sequence>
<proteinExistence type="inferred from homology"/>
<evidence type="ECO:0000313" key="9">
    <source>
        <dbReference type="Proteomes" id="UP000032180"/>
    </source>
</evidence>